<name>A0A4Z0RQC0_WEICO</name>
<protein>
    <submittedName>
        <fullName evidence="2">Uncharacterized protein</fullName>
    </submittedName>
</protein>
<organism evidence="2 3">
    <name type="scientific">Weissella confusa</name>
    <name type="common">Lactobacillus confusus</name>
    <dbReference type="NCBI Taxonomy" id="1583"/>
    <lineage>
        <taxon>Bacteria</taxon>
        <taxon>Bacillati</taxon>
        <taxon>Bacillota</taxon>
        <taxon>Bacilli</taxon>
        <taxon>Lactobacillales</taxon>
        <taxon>Lactobacillaceae</taxon>
        <taxon>Weissella</taxon>
    </lineage>
</organism>
<gene>
    <name evidence="2" type="ORF">HAU20_08290</name>
    <name evidence="1" type="ORF">HAU43_07845</name>
</gene>
<dbReference type="EMBL" id="JAAOCP010000009">
    <property type="protein sequence ID" value="MBJ7639380.1"/>
    <property type="molecule type" value="Genomic_DNA"/>
</dbReference>
<dbReference type="Proteomes" id="UP000728106">
    <property type="component" value="Unassembled WGS sequence"/>
</dbReference>
<keyword evidence="3" id="KW-1185">Reference proteome</keyword>
<proteinExistence type="predicted"/>
<dbReference type="RefSeq" id="WP_135387905.1">
    <property type="nucleotide sequence ID" value="NZ_CP027563.1"/>
</dbReference>
<evidence type="ECO:0000313" key="1">
    <source>
        <dbReference type="EMBL" id="MBJ7632996.1"/>
    </source>
</evidence>
<sequence>MTKEYEYKLLALDSRDYITNKIIFSMLDDENLERRFSKFQEEIFSLKSNLVDDLSDKNIRYNDFRNAITPYSKNKGRVYLFNTSEIASQWYGNYVFGLFADIILQKQRKHAILAGDLLINCSGEELKGVLRRELDNDDGNFNWNLPQEIFAIYVTNVTNGDHEKIIEILKREVSFVGSKELNSSSLTREILGAAPLITIGWIIDRSVVVINPESDTISNPRYALFDTVERGKDNRVEQILGLPDKYAMLLLPSIRSHLTQTKDSILFSMLALTGKPLNIDNIEIELSDDKIAYMVEGKHSKSAITSYLKEVGVTEFKEMILDEIRRGYYFDLTYATFDDGEPAWTFAIQVDLHSTATGQVVLKVDVESDKLTLITAY</sequence>
<reference evidence="2" key="1">
    <citation type="submission" date="2020-02" db="EMBL/GenBank/DDBJ databases">
        <authorList>
            <person name="Fontana A."/>
            <person name="Patrone V."/>
            <person name="Morelli L."/>
        </authorList>
    </citation>
    <scope>NUCLEOTIDE SEQUENCE</scope>
    <source>
        <strain evidence="1">CCUG 30943</strain>
        <strain evidence="2">CCUG 43002</strain>
    </source>
</reference>
<evidence type="ECO:0000313" key="3">
    <source>
        <dbReference type="Proteomes" id="UP000728106"/>
    </source>
</evidence>
<comment type="caution">
    <text evidence="2">The sequence shown here is derived from an EMBL/GenBank/DDBJ whole genome shotgun (WGS) entry which is preliminary data.</text>
</comment>
<dbReference type="EMBL" id="JAAOCX010000009">
    <property type="protein sequence ID" value="MBJ7632996.1"/>
    <property type="molecule type" value="Genomic_DNA"/>
</dbReference>
<dbReference type="AlphaFoldDB" id="A0A4Z0RQC0"/>
<evidence type="ECO:0000313" key="2">
    <source>
        <dbReference type="EMBL" id="MBJ7639380.1"/>
    </source>
</evidence>
<reference evidence="2 3" key="2">
    <citation type="journal article" date="2021" name="Int. J. Food Microbiol.">
        <title>Safety demonstration of a microbial species for use in the food chain: Weissella confusa.</title>
        <authorList>
            <person name="Bourdichon F."/>
            <person name="Patrone V."/>
            <person name="Fontana A."/>
            <person name="Milani G."/>
            <person name="Morelli L."/>
        </authorList>
    </citation>
    <scope>NUCLEOTIDE SEQUENCE [LARGE SCALE GENOMIC DNA]</scope>
    <source>
        <strain evidence="1">CCUG 30943</strain>
        <strain evidence="2 3">CCUG 43002</strain>
    </source>
</reference>
<dbReference type="Proteomes" id="UP000808038">
    <property type="component" value="Unassembled WGS sequence"/>
</dbReference>
<dbReference type="GeneID" id="57978714"/>
<accession>A0A4Z0RQC0</accession>